<dbReference type="OrthoDB" id="9812272at2"/>
<dbReference type="CDD" id="cd01878">
    <property type="entry name" value="HflX"/>
    <property type="match status" value="1"/>
</dbReference>
<keyword evidence="3 6" id="KW-0547">Nucleotide-binding</keyword>
<dbReference type="GO" id="GO:0043022">
    <property type="term" value="F:ribosome binding"/>
    <property type="evidence" value="ECO:0007669"/>
    <property type="project" value="TreeGrafter"/>
</dbReference>
<dbReference type="Proteomes" id="UP000001227">
    <property type="component" value="Chromosome"/>
</dbReference>
<feature type="binding site" evidence="8">
    <location>
        <position position="236"/>
    </location>
    <ligand>
        <name>Mg(2+)</name>
        <dbReference type="ChEBI" id="CHEBI:18420"/>
    </ligand>
</feature>
<dbReference type="InterPro" id="IPR030394">
    <property type="entry name" value="G_HFLX_dom"/>
</dbReference>
<proteinExistence type="inferred from homology"/>
<keyword evidence="11" id="KW-1185">Reference proteome</keyword>
<dbReference type="KEGG" id="aas:Aasi_1232"/>
<dbReference type="FunFam" id="3.40.50.11060:FF:000001">
    <property type="entry name" value="GTPase HflX"/>
    <property type="match status" value="1"/>
</dbReference>
<dbReference type="InterPro" id="IPR016496">
    <property type="entry name" value="GTPase_HflX"/>
</dbReference>
<dbReference type="GO" id="GO:0005525">
    <property type="term" value="F:GTP binding"/>
    <property type="evidence" value="ECO:0007669"/>
    <property type="project" value="UniProtKB-UniRule"/>
</dbReference>
<comment type="function">
    <text evidence="6">GTPase that associates with the 50S ribosomal subunit and may have a role during protein synthesis or ribosome biogenesis.</text>
</comment>
<comment type="subcellular location">
    <subcellularLocation>
        <location evidence="6">Cytoplasm</location>
    </subcellularLocation>
    <text evidence="6">May associate with membranes.</text>
</comment>
<comment type="similarity">
    <text evidence="6">Belongs to the TRAFAC class OBG-HflX-like GTPase superfamily. HflX GTPase family.</text>
</comment>
<dbReference type="GO" id="GO:0003924">
    <property type="term" value="F:GTPase activity"/>
    <property type="evidence" value="ECO:0007669"/>
    <property type="project" value="UniProtKB-UniRule"/>
</dbReference>
<evidence type="ECO:0000256" key="6">
    <source>
        <dbReference type="HAMAP-Rule" id="MF_00900"/>
    </source>
</evidence>
<dbReference type="PANTHER" id="PTHR10229:SF0">
    <property type="entry name" value="GTP-BINDING PROTEIN 6-RELATED"/>
    <property type="match status" value="1"/>
</dbReference>
<dbReference type="PROSITE" id="PS51705">
    <property type="entry name" value="G_HFLX"/>
    <property type="match status" value="1"/>
</dbReference>
<dbReference type="HAMAP" id="MF_00900">
    <property type="entry name" value="GTPase_HflX"/>
    <property type="match status" value="1"/>
</dbReference>
<keyword evidence="4 8" id="KW-0460">Magnesium</keyword>
<dbReference type="PANTHER" id="PTHR10229">
    <property type="entry name" value="GTP-BINDING PROTEIN HFLX"/>
    <property type="match status" value="1"/>
</dbReference>
<evidence type="ECO:0000256" key="3">
    <source>
        <dbReference type="ARBA" id="ARBA00022741"/>
    </source>
</evidence>
<feature type="domain" description="Hflx-type G" evidence="9">
    <location>
        <begin position="203"/>
        <end position="382"/>
    </location>
</feature>
<dbReference type="InterPro" id="IPR006073">
    <property type="entry name" value="GTP-bd"/>
</dbReference>
<keyword evidence="5 6" id="KW-0342">GTP-binding</keyword>
<feature type="binding site" evidence="7">
    <location>
        <begin position="255"/>
        <end position="258"/>
    </location>
    <ligand>
        <name>GTP</name>
        <dbReference type="ChEBI" id="CHEBI:37565"/>
    </ligand>
</feature>
<evidence type="ECO:0000256" key="1">
    <source>
        <dbReference type="ARBA" id="ARBA00022490"/>
    </source>
</evidence>
<feature type="binding site" evidence="8">
    <location>
        <position position="216"/>
    </location>
    <ligand>
        <name>Mg(2+)</name>
        <dbReference type="ChEBI" id="CHEBI:18420"/>
    </ligand>
</feature>
<evidence type="ECO:0000259" key="9">
    <source>
        <dbReference type="PROSITE" id="PS51705"/>
    </source>
</evidence>
<evidence type="ECO:0000256" key="8">
    <source>
        <dbReference type="PIRSR" id="PIRSR006809-2"/>
    </source>
</evidence>
<evidence type="ECO:0000256" key="4">
    <source>
        <dbReference type="ARBA" id="ARBA00022842"/>
    </source>
</evidence>
<dbReference type="InterPro" id="IPR025121">
    <property type="entry name" value="GTPase_HflX_N"/>
</dbReference>
<comment type="cofactor">
    <cofactor evidence="8">
        <name>Mg(2+)</name>
        <dbReference type="ChEBI" id="CHEBI:18420"/>
    </cofactor>
</comment>
<dbReference type="PIRSF" id="PIRSF006809">
    <property type="entry name" value="GTP-binding_hflX_prd"/>
    <property type="match status" value="1"/>
</dbReference>
<organism evidence="10 11">
    <name type="scientific">Amoebophilus asiaticus (strain 5a2)</name>
    <dbReference type="NCBI Taxonomy" id="452471"/>
    <lineage>
        <taxon>Bacteria</taxon>
        <taxon>Pseudomonadati</taxon>
        <taxon>Bacteroidota</taxon>
        <taxon>Cytophagia</taxon>
        <taxon>Cytophagales</taxon>
        <taxon>Amoebophilaceae</taxon>
        <taxon>Candidatus Amoebophilus</taxon>
    </lineage>
</organism>
<dbReference type="EMBL" id="CP001102">
    <property type="protein sequence ID" value="ACE06557.1"/>
    <property type="molecule type" value="Genomic_DNA"/>
</dbReference>
<feature type="binding site" evidence="7">
    <location>
        <begin position="321"/>
        <end position="324"/>
    </location>
    <ligand>
        <name>GTP</name>
        <dbReference type="ChEBI" id="CHEBI:37565"/>
    </ligand>
</feature>
<feature type="binding site" evidence="7">
    <location>
        <begin position="209"/>
        <end position="216"/>
    </location>
    <ligand>
        <name>GTP</name>
        <dbReference type="ChEBI" id="CHEBI:37565"/>
    </ligand>
</feature>
<feature type="binding site" evidence="7">
    <location>
        <begin position="234"/>
        <end position="238"/>
    </location>
    <ligand>
        <name>GTP</name>
        <dbReference type="ChEBI" id="CHEBI:37565"/>
    </ligand>
</feature>
<feature type="binding site" evidence="7">
    <location>
        <begin position="360"/>
        <end position="362"/>
    </location>
    <ligand>
        <name>GTP</name>
        <dbReference type="ChEBI" id="CHEBI:37565"/>
    </ligand>
</feature>
<dbReference type="InterPro" id="IPR032305">
    <property type="entry name" value="GTP-bd_M"/>
</dbReference>
<dbReference type="PRINTS" id="PR00326">
    <property type="entry name" value="GTP1OBG"/>
</dbReference>
<comment type="subunit">
    <text evidence="6">Monomer. Associates with the 50S ribosomal subunit.</text>
</comment>
<dbReference type="GO" id="GO:0046872">
    <property type="term" value="F:metal ion binding"/>
    <property type="evidence" value="ECO:0007669"/>
    <property type="project" value="UniProtKB-KW"/>
</dbReference>
<evidence type="ECO:0000256" key="7">
    <source>
        <dbReference type="PIRSR" id="PIRSR006809-1"/>
    </source>
</evidence>
<name>B3ETK5_AMOA5</name>
<dbReference type="STRING" id="452471.Aasi_1232"/>
<dbReference type="InterPro" id="IPR027417">
    <property type="entry name" value="P-loop_NTPase"/>
</dbReference>
<keyword evidence="1 6" id="KW-0963">Cytoplasm</keyword>
<evidence type="ECO:0000313" key="10">
    <source>
        <dbReference type="EMBL" id="ACE06557.1"/>
    </source>
</evidence>
<dbReference type="HOGENOM" id="CLU_019597_2_1_10"/>
<accession>B3ETK5</accession>
<dbReference type="RefSeq" id="WP_012473312.1">
    <property type="nucleotide sequence ID" value="NC_010830.1"/>
</dbReference>
<evidence type="ECO:0000256" key="2">
    <source>
        <dbReference type="ARBA" id="ARBA00022723"/>
    </source>
</evidence>
<dbReference type="Gene3D" id="3.40.50.11060">
    <property type="entry name" value="GTPase HflX, N-terminal domain"/>
    <property type="match status" value="1"/>
</dbReference>
<dbReference type="Pfam" id="PF16360">
    <property type="entry name" value="GTP-bdg_M"/>
    <property type="match status" value="1"/>
</dbReference>
<dbReference type="InterPro" id="IPR005225">
    <property type="entry name" value="Small_GTP-bd"/>
</dbReference>
<dbReference type="GO" id="GO:0005737">
    <property type="term" value="C:cytoplasm"/>
    <property type="evidence" value="ECO:0007669"/>
    <property type="project" value="UniProtKB-SubCell"/>
</dbReference>
<keyword evidence="2 8" id="KW-0479">Metal-binding</keyword>
<gene>
    <name evidence="6" type="primary">hflX</name>
    <name evidence="10" type="ordered locus">Aasi_1232</name>
</gene>
<dbReference type="eggNOG" id="COG2262">
    <property type="taxonomic scope" value="Bacteria"/>
</dbReference>
<dbReference type="Gene3D" id="3.40.50.300">
    <property type="entry name" value="P-loop containing nucleotide triphosphate hydrolases"/>
    <property type="match status" value="1"/>
</dbReference>
<dbReference type="NCBIfam" id="TIGR00231">
    <property type="entry name" value="small_GTP"/>
    <property type="match status" value="1"/>
</dbReference>
<dbReference type="NCBIfam" id="TIGR03156">
    <property type="entry name" value="GTP_HflX"/>
    <property type="match status" value="1"/>
</dbReference>
<dbReference type="Gene3D" id="6.10.250.2860">
    <property type="match status" value="1"/>
</dbReference>
<protein>
    <recommendedName>
        <fullName evidence="6">GTPase HflX</fullName>
    </recommendedName>
    <alternativeName>
        <fullName evidence="6">GTP-binding protein HflX</fullName>
    </alternativeName>
</protein>
<evidence type="ECO:0000256" key="5">
    <source>
        <dbReference type="ARBA" id="ARBA00023134"/>
    </source>
</evidence>
<sequence length="395" mass="45236">MTAYIETATKQETAVLVSLATPKQPLQKAKEYLAELSLLCYTLNIKPVSTFIQNLDRPQTGTLIGKGKLEEIKTFIQTEEVDKVIFDEELTPSQTRNLERILERPILDRNSIILAIFAMRAKTRQAKIQVELAQYQYLLPRLTKMWSHLSRQKGGFSGMRGPGEKELETDRRIVQDKISLLRKKLESINKQSITQRKTRQDLVRVALVGYTNVGKSTLMHLLSKSDAYVEDKLFATITSTVRRVVINHIPFLLTDTVGFIRKLPHTLIESFKSTLDEIREADILLHVVDASHPACEEHIQVVQQTLHEIGAEHIPAILVFNKMDQLEEENSANGQQHTITMEAISNKYAEQYGHQAIFISAKQQKNIDILKDMLYQQVLNKHLLIYPNYLKSDHQ</sequence>
<dbReference type="Pfam" id="PF01926">
    <property type="entry name" value="MMR_HSR1"/>
    <property type="match status" value="1"/>
</dbReference>
<dbReference type="InterPro" id="IPR042108">
    <property type="entry name" value="GTPase_HflX_N_sf"/>
</dbReference>
<dbReference type="AlphaFoldDB" id="B3ETK5"/>
<dbReference type="SUPFAM" id="SSF52540">
    <property type="entry name" value="P-loop containing nucleoside triphosphate hydrolases"/>
    <property type="match status" value="1"/>
</dbReference>
<evidence type="ECO:0000313" key="11">
    <source>
        <dbReference type="Proteomes" id="UP000001227"/>
    </source>
</evidence>
<dbReference type="Pfam" id="PF13167">
    <property type="entry name" value="GTP-bdg_N"/>
    <property type="match status" value="1"/>
</dbReference>
<reference evidence="10 11" key="1">
    <citation type="journal article" date="2010" name="J. Bacteriol.">
        <title>The genome of the amoeba symbiont 'Candidatus Amoebophilus asiaticus' reveals common mechanisms for host cell interaction among amoeba-associated bacteria.</title>
        <authorList>
            <person name="Schmitz-Esser S."/>
            <person name="Tischler P."/>
            <person name="Arnold R."/>
            <person name="Montanaro J."/>
            <person name="Wagner M."/>
            <person name="Rattei T."/>
            <person name="Horn M."/>
        </authorList>
    </citation>
    <scope>NUCLEOTIDE SEQUENCE [LARGE SCALE GENOMIC DNA]</scope>
    <source>
        <strain evidence="10 11">5a2</strain>
    </source>
</reference>